<organism evidence="14 15">
    <name type="scientific">Rotaria socialis</name>
    <dbReference type="NCBI Taxonomy" id="392032"/>
    <lineage>
        <taxon>Eukaryota</taxon>
        <taxon>Metazoa</taxon>
        <taxon>Spiralia</taxon>
        <taxon>Gnathifera</taxon>
        <taxon>Rotifera</taxon>
        <taxon>Eurotatoria</taxon>
        <taxon>Bdelloidea</taxon>
        <taxon>Philodinida</taxon>
        <taxon>Philodinidae</taxon>
        <taxon>Rotaria</taxon>
    </lineage>
</organism>
<feature type="transmembrane region" description="Helical" evidence="12">
    <location>
        <begin position="519"/>
        <end position="541"/>
    </location>
</feature>
<feature type="transmembrane region" description="Helical" evidence="12">
    <location>
        <begin position="100"/>
        <end position="119"/>
    </location>
</feature>
<keyword evidence="9" id="KW-0325">Glycoprotein</keyword>
<feature type="transmembrane region" description="Helical" evidence="12">
    <location>
        <begin position="315"/>
        <end position="336"/>
    </location>
</feature>
<feature type="coiled-coil region" evidence="11">
    <location>
        <begin position="229"/>
        <end position="259"/>
    </location>
</feature>
<dbReference type="EMBL" id="CAJNYV010003262">
    <property type="protein sequence ID" value="CAF3552373.1"/>
    <property type="molecule type" value="Genomic_DNA"/>
</dbReference>
<evidence type="ECO:0000313" key="14">
    <source>
        <dbReference type="EMBL" id="CAF3552373.1"/>
    </source>
</evidence>
<dbReference type="Pfam" id="PF00520">
    <property type="entry name" value="Ion_trans"/>
    <property type="match status" value="2"/>
</dbReference>
<evidence type="ECO:0000256" key="1">
    <source>
        <dbReference type="ARBA" id="ARBA00004141"/>
    </source>
</evidence>
<dbReference type="Proteomes" id="UP000663865">
    <property type="component" value="Unassembled WGS sequence"/>
</dbReference>
<feature type="transmembrane region" description="Helical" evidence="12">
    <location>
        <begin position="280"/>
        <end position="303"/>
    </location>
</feature>
<sequence>MMMKILASGLICEENSYLRSGWNVIDGSLVIISIIDLAMMHRGTVTSSHVESETATHICSMLRVFRLFRTLRPLRVISRAPGLKLVVQTLLSSLRPIGHIVLICCTFFIIFGILGVQLFKGKFYYCEGPSARNITTRQQCETTSNHHWKNQQYNFDNLGHALLALFVLSSRDGWVQIMYNGIDAVDIDMQPIRNYSEVKLVYFISFLLLVGFFVLNMFVGVVVENFHICRAKQEREEKAKRTAKRAKKLERQRHRMREVPYYADFSPWRRRLHNLCSSKYFDLTIAAVIGLNVITMSFEFYFMPPAFDMTLDYCNYVFTSVFTIELISKIIALGPFRYFKDKWNRLDIVIVVLSIVGIALEKMNNGHIWPINPTLIRVMRVLRIARALKLVKMAKGIRSLLDTVIQALPQVGNLGLLFFLLFFIFAALGVELFSKLECSDERPCSGLDKHAHFKDFGMAFLTLFRIATGDNWNGIMKVSHSFSQLLIYCLRCCVSIGYLRQDDSSHGGKSNLMSAIAPIYFIIFVLWAQFVLANVVVAVLMKKLDESNQMMADDTELDEEIERHLEADACDCHYFEQPLLDQKDFDANFILFLNESDIHFFPLTKQLSVPPNFTYNSLNSLLENLDKGTTFNDSSISLIDNSPSCILPSRVDKTNFSNNVEENGSLTTQISSETLNKATAIIFHHHSNSAPRHGQENDITKQNINLSSENKQIENKTRSLSTSSLRIHSEGYQNLTDDNVGQSVSRNIIKHDKSSKHKKYEFRPNLNLYDK</sequence>
<keyword evidence="5" id="KW-0851">Voltage-gated channel</keyword>
<keyword evidence="4" id="KW-0677">Repeat</keyword>
<dbReference type="FunFam" id="1.20.120.350:FF:000009">
    <property type="entry name" value="Voltage-dependent T-type calcium channel subunit alpha"/>
    <property type="match status" value="1"/>
</dbReference>
<dbReference type="GO" id="GO:0086010">
    <property type="term" value="P:membrane depolarization during action potential"/>
    <property type="evidence" value="ECO:0007669"/>
    <property type="project" value="TreeGrafter"/>
</dbReference>
<reference evidence="14" key="1">
    <citation type="submission" date="2021-02" db="EMBL/GenBank/DDBJ databases">
        <authorList>
            <person name="Nowell W R."/>
        </authorList>
    </citation>
    <scope>NUCLEOTIDE SEQUENCE</scope>
</reference>
<keyword evidence="7" id="KW-0406">Ion transport</keyword>
<name>A0A818K6I4_9BILA</name>
<evidence type="ECO:0000256" key="5">
    <source>
        <dbReference type="ARBA" id="ARBA00022882"/>
    </source>
</evidence>
<evidence type="ECO:0000256" key="12">
    <source>
        <dbReference type="SAM" id="Phobius"/>
    </source>
</evidence>
<dbReference type="GO" id="GO:0001518">
    <property type="term" value="C:voltage-gated sodium channel complex"/>
    <property type="evidence" value="ECO:0007669"/>
    <property type="project" value="TreeGrafter"/>
</dbReference>
<evidence type="ECO:0000256" key="6">
    <source>
        <dbReference type="ARBA" id="ARBA00022989"/>
    </source>
</evidence>
<dbReference type="GO" id="GO:0005248">
    <property type="term" value="F:voltage-gated sodium channel activity"/>
    <property type="evidence" value="ECO:0007669"/>
    <property type="project" value="TreeGrafter"/>
</dbReference>
<dbReference type="FunFam" id="1.10.287.70:FF:000032">
    <property type="entry name" value="Voltage-dependent T-type calcium channel subunit alpha"/>
    <property type="match status" value="1"/>
</dbReference>
<evidence type="ECO:0000256" key="9">
    <source>
        <dbReference type="ARBA" id="ARBA00023180"/>
    </source>
</evidence>
<accession>A0A818K6I4</accession>
<evidence type="ECO:0000256" key="2">
    <source>
        <dbReference type="ARBA" id="ARBA00022448"/>
    </source>
</evidence>
<feature type="domain" description="Ion transport" evidence="13">
    <location>
        <begin position="1"/>
        <end position="233"/>
    </location>
</feature>
<evidence type="ECO:0000256" key="8">
    <source>
        <dbReference type="ARBA" id="ARBA00023136"/>
    </source>
</evidence>
<evidence type="ECO:0000256" key="10">
    <source>
        <dbReference type="ARBA" id="ARBA00023303"/>
    </source>
</evidence>
<dbReference type="PANTHER" id="PTHR10037:SF230">
    <property type="entry name" value="CA[2+]-CHANNEL PROTEIN ALPHA[[1]] SUBUNIT T, ISOFORM F"/>
    <property type="match status" value="1"/>
</dbReference>
<dbReference type="Gene3D" id="1.10.287.70">
    <property type="match status" value="2"/>
</dbReference>
<protein>
    <recommendedName>
        <fullName evidence="13">Ion transport domain-containing protein</fullName>
    </recommendedName>
</protein>
<dbReference type="Gene3D" id="1.20.120.350">
    <property type="entry name" value="Voltage-gated potassium channels. Chain C"/>
    <property type="match status" value="2"/>
</dbReference>
<dbReference type="InterPro" id="IPR005821">
    <property type="entry name" value="Ion_trans_dom"/>
</dbReference>
<comment type="caution">
    <text evidence="14">The sequence shown here is derived from an EMBL/GenBank/DDBJ whole genome shotgun (WGS) entry which is preliminary data.</text>
</comment>
<dbReference type="FunFam" id="1.20.120.350:FF:000008">
    <property type="entry name" value="Voltage-dependent T-type calcium channel subunit alpha"/>
    <property type="match status" value="1"/>
</dbReference>
<keyword evidence="11" id="KW-0175">Coiled coil</keyword>
<dbReference type="InterPro" id="IPR027359">
    <property type="entry name" value="Volt_channel_dom_sf"/>
</dbReference>
<keyword evidence="2" id="KW-0813">Transport</keyword>
<keyword evidence="8 12" id="KW-0472">Membrane</keyword>
<feature type="domain" description="Ion transport" evidence="13">
    <location>
        <begin position="278"/>
        <end position="548"/>
    </location>
</feature>
<evidence type="ECO:0000256" key="3">
    <source>
        <dbReference type="ARBA" id="ARBA00022692"/>
    </source>
</evidence>
<evidence type="ECO:0000256" key="7">
    <source>
        <dbReference type="ARBA" id="ARBA00023065"/>
    </source>
</evidence>
<comment type="subcellular location">
    <subcellularLocation>
        <location evidence="1">Membrane</location>
        <topology evidence="1">Multi-pass membrane protein</topology>
    </subcellularLocation>
</comment>
<keyword evidence="6 12" id="KW-1133">Transmembrane helix</keyword>
<keyword evidence="10" id="KW-0407">Ion channel</keyword>
<evidence type="ECO:0000259" key="13">
    <source>
        <dbReference type="Pfam" id="PF00520"/>
    </source>
</evidence>
<dbReference type="AlphaFoldDB" id="A0A818K6I4"/>
<dbReference type="PANTHER" id="PTHR10037">
    <property type="entry name" value="VOLTAGE-GATED CATION CHANNEL CALCIUM AND SODIUM"/>
    <property type="match status" value="1"/>
</dbReference>
<gene>
    <name evidence="14" type="ORF">KIK155_LOCUS18509</name>
</gene>
<feature type="transmembrane region" description="Helical" evidence="12">
    <location>
        <begin position="200"/>
        <end position="223"/>
    </location>
</feature>
<dbReference type="FunFam" id="1.10.287.70:FF:000018">
    <property type="entry name" value="Voltage-dependent T-type calcium channel subunit alpha"/>
    <property type="match status" value="1"/>
</dbReference>
<feature type="transmembrane region" description="Helical" evidence="12">
    <location>
        <begin position="414"/>
        <end position="433"/>
    </location>
</feature>
<dbReference type="GO" id="GO:0070509">
    <property type="term" value="P:calcium ion import"/>
    <property type="evidence" value="ECO:0007669"/>
    <property type="project" value="TreeGrafter"/>
</dbReference>
<dbReference type="InterPro" id="IPR043203">
    <property type="entry name" value="VGCC_Ca_Na"/>
</dbReference>
<evidence type="ECO:0000256" key="11">
    <source>
        <dbReference type="SAM" id="Coils"/>
    </source>
</evidence>
<proteinExistence type="predicted"/>
<evidence type="ECO:0000256" key="4">
    <source>
        <dbReference type="ARBA" id="ARBA00022737"/>
    </source>
</evidence>
<dbReference type="GO" id="GO:0008332">
    <property type="term" value="F:low voltage-gated calcium channel activity"/>
    <property type="evidence" value="ECO:0007669"/>
    <property type="project" value="TreeGrafter"/>
</dbReference>
<evidence type="ECO:0000313" key="15">
    <source>
        <dbReference type="Proteomes" id="UP000663865"/>
    </source>
</evidence>
<keyword evidence="3 12" id="KW-0812">Transmembrane</keyword>
<dbReference type="SUPFAM" id="SSF81324">
    <property type="entry name" value="Voltage-gated potassium channels"/>
    <property type="match status" value="2"/>
</dbReference>
<dbReference type="GO" id="GO:0043005">
    <property type="term" value="C:neuron projection"/>
    <property type="evidence" value="ECO:0007669"/>
    <property type="project" value="TreeGrafter"/>
</dbReference>